<evidence type="ECO:0000256" key="3">
    <source>
        <dbReference type="SAM" id="MobiDB-lite"/>
    </source>
</evidence>
<dbReference type="GeneID" id="87959455"/>
<protein>
    <recommendedName>
        <fullName evidence="4">PCI domain-containing protein</fullName>
    </recommendedName>
</protein>
<dbReference type="SMART" id="SM00088">
    <property type="entry name" value="PINT"/>
    <property type="match status" value="1"/>
</dbReference>
<accession>A0ABZ1D8C6</accession>
<feature type="compositionally biased region" description="Polar residues" evidence="3">
    <location>
        <begin position="285"/>
        <end position="294"/>
    </location>
</feature>
<dbReference type="InterPro" id="IPR045237">
    <property type="entry name" value="COPS7/eIF3m"/>
</dbReference>
<dbReference type="PANTHER" id="PTHR15350">
    <property type="entry name" value="COP9 SIGNALOSOME COMPLEX SUBUNIT 7/DENDRITIC CELL PROTEIN GA17"/>
    <property type="match status" value="1"/>
</dbReference>
<dbReference type="Pfam" id="PF01399">
    <property type="entry name" value="PCI"/>
    <property type="match status" value="1"/>
</dbReference>
<proteinExistence type="inferred from homology"/>
<evidence type="ECO:0000256" key="1">
    <source>
        <dbReference type="ARBA" id="ARBA00008482"/>
    </source>
</evidence>
<dbReference type="Proteomes" id="UP001329825">
    <property type="component" value="Chromosome 10"/>
</dbReference>
<organism evidence="5 6">
    <name type="scientific">Kwoniella shivajii</name>
    <dbReference type="NCBI Taxonomy" id="564305"/>
    <lineage>
        <taxon>Eukaryota</taxon>
        <taxon>Fungi</taxon>
        <taxon>Dikarya</taxon>
        <taxon>Basidiomycota</taxon>
        <taxon>Agaricomycotina</taxon>
        <taxon>Tremellomycetes</taxon>
        <taxon>Tremellales</taxon>
        <taxon>Cryptococcaceae</taxon>
        <taxon>Kwoniella</taxon>
    </lineage>
</organism>
<evidence type="ECO:0000256" key="2">
    <source>
        <dbReference type="ARBA" id="ARBA00022790"/>
    </source>
</evidence>
<feature type="region of interest" description="Disordered" evidence="3">
    <location>
        <begin position="271"/>
        <end position="309"/>
    </location>
</feature>
<dbReference type="EMBL" id="CP141890">
    <property type="protein sequence ID" value="WRT70327.1"/>
    <property type="molecule type" value="Genomic_DNA"/>
</dbReference>
<dbReference type="PANTHER" id="PTHR15350:SF5">
    <property type="entry name" value="COP9 SIGNALOSOME COMPLEX SUBUNIT 7"/>
    <property type="match status" value="1"/>
</dbReference>
<feature type="domain" description="PCI" evidence="4">
    <location>
        <begin position="1"/>
        <end position="156"/>
    </location>
</feature>
<reference evidence="5 6" key="1">
    <citation type="submission" date="2024-01" db="EMBL/GenBank/DDBJ databases">
        <title>Comparative genomics of Cryptococcus and Kwoniella reveals pathogenesis evolution and contrasting modes of karyotype evolution via chromosome fusion or intercentromeric recombination.</title>
        <authorList>
            <person name="Coelho M.A."/>
            <person name="David-Palma M."/>
            <person name="Shea T."/>
            <person name="Bowers K."/>
            <person name="McGinley-Smith S."/>
            <person name="Mohammad A.W."/>
            <person name="Gnirke A."/>
            <person name="Yurkov A.M."/>
            <person name="Nowrousian M."/>
            <person name="Sun S."/>
            <person name="Cuomo C.A."/>
            <person name="Heitman J."/>
        </authorList>
    </citation>
    <scope>NUCLEOTIDE SEQUENCE [LARGE SCALE GENOMIC DNA]</scope>
    <source>
        <strain evidence="5">CBS 11374</strain>
    </source>
</reference>
<gene>
    <name evidence="5" type="ORF">IL334_007325</name>
</gene>
<comment type="similarity">
    <text evidence="1">Belongs to the CSN7/EIF3M family. CSN7 subfamily.</text>
</comment>
<dbReference type="PROSITE" id="PS50250">
    <property type="entry name" value="PCI"/>
    <property type="match status" value="1"/>
</dbReference>
<evidence type="ECO:0000313" key="5">
    <source>
        <dbReference type="EMBL" id="WRT70327.1"/>
    </source>
</evidence>
<dbReference type="RefSeq" id="XP_062795066.1">
    <property type="nucleotide sequence ID" value="XM_062939015.1"/>
</dbReference>
<sequence length="309" mass="33430">MTDSLAKLEPYLLLARSTKGAAAAKIILDVTAAPGIYVFSELMELSNIQELSNDPKYQGHYQLLRLFAYGTLVEYQTASSSYPPLTAPHQVKLKHLTLVSLALKNRSLPYGLILSTLQIESIRQLEDLIIDVIYAGLLGGKIHHQEKVLHVDWVAGRDLEQKDLLEVQSGLLNWCKTAETLLSALDDQIQTVRQNSAKESAKQAEYKIYRDREYQSISNELKASKFKSFGSGGGQGISTRHGGIGGGIGKDFSGMGGQMTNEALLAAVAGAGAGGGSGVGPRTNGRLTTRNVSSPDELATQRSSKRLRD</sequence>
<dbReference type="InterPro" id="IPR000717">
    <property type="entry name" value="PCI_dom"/>
</dbReference>
<evidence type="ECO:0000259" key="4">
    <source>
        <dbReference type="PROSITE" id="PS50250"/>
    </source>
</evidence>
<name>A0ABZ1D8C6_9TREE</name>
<keyword evidence="6" id="KW-1185">Reference proteome</keyword>
<evidence type="ECO:0000313" key="6">
    <source>
        <dbReference type="Proteomes" id="UP001329825"/>
    </source>
</evidence>
<keyword evidence="2" id="KW-0736">Signalosome</keyword>
<dbReference type="Pfam" id="PF22061">
    <property type="entry name" value="CSN7_HB_subdom"/>
    <property type="match status" value="1"/>
</dbReference>